<gene>
    <name evidence="1" type="ORF">TNCT_452701</name>
</gene>
<name>A0A8X6HU43_TRICU</name>
<evidence type="ECO:0000313" key="2">
    <source>
        <dbReference type="Proteomes" id="UP000887116"/>
    </source>
</evidence>
<dbReference type="Proteomes" id="UP000887116">
    <property type="component" value="Unassembled WGS sequence"/>
</dbReference>
<organism evidence="1 2">
    <name type="scientific">Trichonephila clavata</name>
    <name type="common">Joro spider</name>
    <name type="synonym">Nephila clavata</name>
    <dbReference type="NCBI Taxonomy" id="2740835"/>
    <lineage>
        <taxon>Eukaryota</taxon>
        <taxon>Metazoa</taxon>
        <taxon>Ecdysozoa</taxon>
        <taxon>Arthropoda</taxon>
        <taxon>Chelicerata</taxon>
        <taxon>Arachnida</taxon>
        <taxon>Araneae</taxon>
        <taxon>Araneomorphae</taxon>
        <taxon>Entelegynae</taxon>
        <taxon>Araneoidea</taxon>
        <taxon>Nephilidae</taxon>
        <taxon>Trichonephila</taxon>
    </lineage>
</organism>
<protein>
    <submittedName>
        <fullName evidence="1">Uncharacterized protein</fullName>
    </submittedName>
</protein>
<sequence length="122" mass="13938">MEPHLIFKKKSLSSLWRPYVSRKERNHLQKCNLFSKSGRFISWTVCILSCRKLNSSAVFHADEWDTPSCTALFIGLFCKAVSPSAPFVFTMDALPDPFLSATNLVSRNRYTKRVIFDAFVAV</sequence>
<comment type="caution">
    <text evidence="1">The sequence shown here is derived from an EMBL/GenBank/DDBJ whole genome shotgun (WGS) entry which is preliminary data.</text>
</comment>
<keyword evidence="2" id="KW-1185">Reference proteome</keyword>
<evidence type="ECO:0000313" key="1">
    <source>
        <dbReference type="EMBL" id="GFR28535.1"/>
    </source>
</evidence>
<accession>A0A8X6HU43</accession>
<reference evidence="1" key="1">
    <citation type="submission" date="2020-07" db="EMBL/GenBank/DDBJ databases">
        <title>Multicomponent nature underlies the extraordinary mechanical properties of spider dragline silk.</title>
        <authorList>
            <person name="Kono N."/>
            <person name="Nakamura H."/>
            <person name="Mori M."/>
            <person name="Yoshida Y."/>
            <person name="Ohtoshi R."/>
            <person name="Malay A.D."/>
            <person name="Moran D.A.P."/>
            <person name="Tomita M."/>
            <person name="Numata K."/>
            <person name="Arakawa K."/>
        </authorList>
    </citation>
    <scope>NUCLEOTIDE SEQUENCE</scope>
</reference>
<dbReference type="EMBL" id="BMAO01009075">
    <property type="protein sequence ID" value="GFR28535.1"/>
    <property type="molecule type" value="Genomic_DNA"/>
</dbReference>
<dbReference type="AlphaFoldDB" id="A0A8X6HU43"/>
<proteinExistence type="predicted"/>